<proteinExistence type="predicted"/>
<dbReference type="Proteomes" id="UP000807504">
    <property type="component" value="Unassembled WGS sequence"/>
</dbReference>
<name>A0A8T0EGI9_ARGBR</name>
<sequence length="480" mass="57421">MENDDEMRRLLEHFIPLFCSKIFVNFQNIVATDLFVQSDHMPSDFFQNLNDVFSVKKYLNLKKWDKFFEISCLKALSSHEMYFRYVFFACEYAILFCDDVFDRILNAFALVTNYAIETLINTEVNFCRFIVDICIVFYEDALKEEFHRHGGFNRFAEYLRHEHLEWEYYFNYCNAPEASKHLYCEEKLNQKFTMALERIAYQPEFITHDDVMMNNKCQSLAKQVLSSTKITLPKLVNPADMKNRLRAIRQKKAAIAERTKTRNAAVSELERVEAYLKRERVEADLKRERVEADLKRERVEADLKRERVEADSKRGKAEADSKRGKAEADSKREKTESDSKREKTESDSKQGKTESDSKQGKTESDSSRERRNQIQSRERRNQIQSRERRNQIQSRERRNQIQSRERRNQIQSRERRNQIQSRERPNQTRNGERRNQIQSRERPNQTRNGERPNQTRNGERPNQTRSEERPNQTRNGERQK</sequence>
<evidence type="ECO:0000256" key="1">
    <source>
        <dbReference type="SAM" id="MobiDB-lite"/>
    </source>
</evidence>
<protein>
    <submittedName>
        <fullName evidence="2">Uncharacterized protein</fullName>
    </submittedName>
</protein>
<accession>A0A8T0EGI9</accession>
<gene>
    <name evidence="2" type="ORF">HNY73_019135</name>
</gene>
<evidence type="ECO:0000313" key="2">
    <source>
        <dbReference type="EMBL" id="KAF8771760.1"/>
    </source>
</evidence>
<feature type="region of interest" description="Disordered" evidence="1">
    <location>
        <begin position="305"/>
        <end position="480"/>
    </location>
</feature>
<organism evidence="2 3">
    <name type="scientific">Argiope bruennichi</name>
    <name type="common">Wasp spider</name>
    <name type="synonym">Aranea bruennichi</name>
    <dbReference type="NCBI Taxonomy" id="94029"/>
    <lineage>
        <taxon>Eukaryota</taxon>
        <taxon>Metazoa</taxon>
        <taxon>Ecdysozoa</taxon>
        <taxon>Arthropoda</taxon>
        <taxon>Chelicerata</taxon>
        <taxon>Arachnida</taxon>
        <taxon>Araneae</taxon>
        <taxon>Araneomorphae</taxon>
        <taxon>Entelegynae</taxon>
        <taxon>Araneoidea</taxon>
        <taxon>Araneidae</taxon>
        <taxon>Argiope</taxon>
    </lineage>
</organism>
<reference evidence="2" key="1">
    <citation type="journal article" date="2020" name="bioRxiv">
        <title>Chromosome-level reference genome of the European wasp spider Argiope bruennichi: a resource for studies on range expansion and evolutionary adaptation.</title>
        <authorList>
            <person name="Sheffer M.M."/>
            <person name="Hoppe A."/>
            <person name="Krehenwinkel H."/>
            <person name="Uhl G."/>
            <person name="Kuss A.W."/>
            <person name="Jensen L."/>
            <person name="Jensen C."/>
            <person name="Gillespie R.G."/>
            <person name="Hoff K.J."/>
            <person name="Prost S."/>
        </authorList>
    </citation>
    <scope>NUCLEOTIDE SEQUENCE</scope>
</reference>
<dbReference type="EMBL" id="JABXBU010002228">
    <property type="protein sequence ID" value="KAF8771760.1"/>
    <property type="molecule type" value="Genomic_DNA"/>
</dbReference>
<comment type="caution">
    <text evidence="2">The sequence shown here is derived from an EMBL/GenBank/DDBJ whole genome shotgun (WGS) entry which is preliminary data.</text>
</comment>
<keyword evidence="3" id="KW-1185">Reference proteome</keyword>
<evidence type="ECO:0000313" key="3">
    <source>
        <dbReference type="Proteomes" id="UP000807504"/>
    </source>
</evidence>
<reference evidence="2" key="2">
    <citation type="submission" date="2020-06" db="EMBL/GenBank/DDBJ databases">
        <authorList>
            <person name="Sheffer M."/>
        </authorList>
    </citation>
    <scope>NUCLEOTIDE SEQUENCE</scope>
</reference>
<feature type="compositionally biased region" description="Basic and acidic residues" evidence="1">
    <location>
        <begin position="305"/>
        <end position="450"/>
    </location>
</feature>
<feature type="compositionally biased region" description="Basic and acidic residues" evidence="1">
    <location>
        <begin position="465"/>
        <end position="480"/>
    </location>
</feature>
<dbReference type="AlphaFoldDB" id="A0A8T0EGI9"/>
<feature type="compositionally biased region" description="Polar residues" evidence="1">
    <location>
        <begin position="451"/>
        <end position="464"/>
    </location>
</feature>